<dbReference type="AlphaFoldDB" id="A0AAD3DTW9"/>
<evidence type="ECO:0000313" key="3">
    <source>
        <dbReference type="Proteomes" id="UP001054857"/>
    </source>
</evidence>
<evidence type="ECO:0000256" key="1">
    <source>
        <dbReference type="ARBA" id="ARBA00004430"/>
    </source>
</evidence>
<dbReference type="Proteomes" id="UP001054857">
    <property type="component" value="Unassembled WGS sequence"/>
</dbReference>
<evidence type="ECO:0000313" key="2">
    <source>
        <dbReference type="EMBL" id="GFR46553.1"/>
    </source>
</evidence>
<feature type="non-terminal residue" evidence="2">
    <location>
        <position position="323"/>
    </location>
</feature>
<keyword evidence="3" id="KW-1185">Reference proteome</keyword>
<name>A0AAD3DTW9_9CHLO</name>
<reference evidence="2 3" key="1">
    <citation type="journal article" date="2021" name="Sci. Rep.">
        <title>Genome sequencing of the multicellular alga Astrephomene provides insights into convergent evolution of germ-soma differentiation.</title>
        <authorList>
            <person name="Yamashita S."/>
            <person name="Yamamoto K."/>
            <person name="Matsuzaki R."/>
            <person name="Suzuki S."/>
            <person name="Yamaguchi H."/>
            <person name="Hirooka S."/>
            <person name="Minakuchi Y."/>
            <person name="Miyagishima S."/>
            <person name="Kawachi M."/>
            <person name="Toyoda A."/>
            <person name="Nozaki H."/>
        </authorList>
    </citation>
    <scope>NUCLEOTIDE SEQUENCE [LARGE SCALE GENOMIC DNA]</scope>
    <source>
        <strain evidence="2 3">NIES-4017</strain>
    </source>
</reference>
<dbReference type="InterPro" id="IPR032675">
    <property type="entry name" value="LRR_dom_sf"/>
</dbReference>
<sequence length="323" mass="36168">MASYRGARIGQREASFEDVVRELSVSALDAFFDNLKDEDCLTSVRLVCRALRNAVDGSARELRFRVDNDVGDQWKAGQLPSLSRWPRCTSVRLVHAVQVTDQLADSSARLLLLPFSGMSLNARQRITHLTISEEKKRPLLSATSVVALIAQRLPGLRELKLHRLSIMPADRLNLCAMYDSLQASLPHLELLTLPSYRALKSIEILAGDNLKHVEAYCYHDYAPLNFKILDSLAQLDGLRKLSLYQCELSPSAHHVVSRCSLQQLLASLPASVQHLQLYDCGRTSLATPFNAAIAVKLRRIISLDLSFEKHLTTTSLLLMLRKQ</sequence>
<dbReference type="EMBL" id="BMAR01000014">
    <property type="protein sequence ID" value="GFR46553.1"/>
    <property type="molecule type" value="Genomic_DNA"/>
</dbReference>
<dbReference type="GO" id="GO:0005930">
    <property type="term" value="C:axoneme"/>
    <property type="evidence" value="ECO:0007669"/>
    <property type="project" value="UniProtKB-SubCell"/>
</dbReference>
<evidence type="ECO:0008006" key="4">
    <source>
        <dbReference type="Google" id="ProtNLM"/>
    </source>
</evidence>
<organism evidence="2 3">
    <name type="scientific">Astrephomene gubernaculifera</name>
    <dbReference type="NCBI Taxonomy" id="47775"/>
    <lineage>
        <taxon>Eukaryota</taxon>
        <taxon>Viridiplantae</taxon>
        <taxon>Chlorophyta</taxon>
        <taxon>core chlorophytes</taxon>
        <taxon>Chlorophyceae</taxon>
        <taxon>CS clade</taxon>
        <taxon>Chlamydomonadales</taxon>
        <taxon>Astrephomenaceae</taxon>
        <taxon>Astrephomene</taxon>
    </lineage>
</organism>
<dbReference type="SUPFAM" id="SSF52047">
    <property type="entry name" value="RNI-like"/>
    <property type="match status" value="1"/>
</dbReference>
<comment type="subcellular location">
    <subcellularLocation>
        <location evidence="1">Cytoplasm</location>
        <location evidence="1">Cytoskeleton</location>
        <location evidence="1">Cilium axoneme</location>
    </subcellularLocation>
</comment>
<gene>
    <name evidence="2" type="ORF">Agub_g8147</name>
</gene>
<comment type="caution">
    <text evidence="2">The sequence shown here is derived from an EMBL/GenBank/DDBJ whole genome shotgun (WGS) entry which is preliminary data.</text>
</comment>
<accession>A0AAD3DTW9</accession>
<dbReference type="Gene3D" id="3.80.10.10">
    <property type="entry name" value="Ribonuclease Inhibitor"/>
    <property type="match status" value="1"/>
</dbReference>
<protein>
    <recommendedName>
        <fullName evidence="4">F-box domain-containing protein</fullName>
    </recommendedName>
</protein>
<proteinExistence type="predicted"/>